<evidence type="ECO:0000256" key="1">
    <source>
        <dbReference type="ARBA" id="ARBA00008231"/>
    </source>
</evidence>
<dbReference type="Pfam" id="PF07542">
    <property type="entry name" value="ATP12"/>
    <property type="match status" value="1"/>
</dbReference>
<accession>A0ABX2N632</accession>
<dbReference type="PANTHER" id="PTHR21013:SF10">
    <property type="entry name" value="ATP SYNTHASE MITOCHONDRIAL F1 COMPLEX ASSEMBLY FACTOR 2"/>
    <property type="match status" value="1"/>
</dbReference>
<sequence>MKRFYKEASVSPVGDAFAILLDDRPVKTPQRNPLALPTARLAEAIAAEWAAQGEDINPATMPLTGLAQGALDQVANERGRIVDRIAAFADSDMLYYRADAGQQALVDHQADRWDPLLDWARQRYDVDFNLIYGIRYEAQPEQTIERLAEAVEAQDGFAVAAMLSLVGLSGSLIATLALVEKAYDATKLWPLVNLEELWQEQQWGRDDVAVAMRNLKQAEFEAATRFLDLSRT</sequence>
<evidence type="ECO:0000256" key="2">
    <source>
        <dbReference type="ARBA" id="ARBA00022946"/>
    </source>
</evidence>
<dbReference type="Gene3D" id="3.30.2180.10">
    <property type="entry name" value="ATP12-like"/>
    <property type="match status" value="1"/>
</dbReference>
<keyword evidence="3" id="KW-0143">Chaperone</keyword>
<dbReference type="InterPro" id="IPR023335">
    <property type="entry name" value="ATP12_ortho_dom_sf"/>
</dbReference>
<dbReference type="RefSeq" id="WP_176280632.1">
    <property type="nucleotide sequence ID" value="NZ_JABWMH010000005.1"/>
</dbReference>
<comment type="caution">
    <text evidence="5">The sequence shown here is derived from an EMBL/GenBank/DDBJ whole genome shotgun (WGS) entry which is preliminary data.</text>
</comment>
<evidence type="ECO:0000256" key="4">
    <source>
        <dbReference type="SAM" id="Phobius"/>
    </source>
</evidence>
<comment type="similarity">
    <text evidence="1">Belongs to the ATP12 family.</text>
</comment>
<evidence type="ECO:0000313" key="5">
    <source>
        <dbReference type="EMBL" id="NVD29175.1"/>
    </source>
</evidence>
<reference evidence="5 6" key="1">
    <citation type="submission" date="2020-06" db="EMBL/GenBank/DDBJ databases">
        <authorList>
            <person name="Kim S.-J."/>
            <person name="Park S.-J."/>
        </authorList>
    </citation>
    <scope>NUCLEOTIDE SEQUENCE [LARGE SCALE GENOMIC DNA]</scope>
    <source>
        <strain evidence="5 6">SW-151</strain>
    </source>
</reference>
<feature type="transmembrane region" description="Helical" evidence="4">
    <location>
        <begin position="156"/>
        <end position="179"/>
    </location>
</feature>
<dbReference type="Gene3D" id="1.10.3580.10">
    <property type="entry name" value="ATP12 ATPase"/>
    <property type="match status" value="1"/>
</dbReference>
<dbReference type="Proteomes" id="UP000652427">
    <property type="component" value="Unassembled WGS sequence"/>
</dbReference>
<keyword evidence="4" id="KW-1133">Transmembrane helix</keyword>
<dbReference type="EMBL" id="JABWMH010000005">
    <property type="protein sequence ID" value="NVD29175.1"/>
    <property type="molecule type" value="Genomic_DNA"/>
</dbReference>
<evidence type="ECO:0000256" key="3">
    <source>
        <dbReference type="ARBA" id="ARBA00023186"/>
    </source>
</evidence>
<gene>
    <name evidence="5" type="ORF">HUO14_14850</name>
</gene>
<protein>
    <submittedName>
        <fullName evidence="5">ATPase</fullName>
    </submittedName>
</protein>
<keyword evidence="2" id="KW-0809">Transit peptide</keyword>
<dbReference type="SUPFAM" id="SSF160909">
    <property type="entry name" value="ATP12-like"/>
    <property type="match status" value="1"/>
</dbReference>
<proteinExistence type="inferred from homology"/>
<dbReference type="InterPro" id="IPR042272">
    <property type="entry name" value="ATP12_ATP_synth-F1-assembly_N"/>
</dbReference>
<evidence type="ECO:0000313" key="6">
    <source>
        <dbReference type="Proteomes" id="UP000652427"/>
    </source>
</evidence>
<keyword evidence="6" id="KW-1185">Reference proteome</keyword>
<dbReference type="InterPro" id="IPR011419">
    <property type="entry name" value="ATP12_ATP_synth-F1-assembly"/>
</dbReference>
<keyword evidence="4" id="KW-0812">Transmembrane</keyword>
<name>A0ABX2N632_9SPHN</name>
<dbReference type="PANTHER" id="PTHR21013">
    <property type="entry name" value="ATP SYNTHASE MITOCHONDRIAL F1 COMPLEX ASSEMBLY FACTOR 2/ATP12 PROTEIN, MITOCHONDRIAL PRECURSOR"/>
    <property type="match status" value="1"/>
</dbReference>
<organism evidence="5 6">
    <name type="scientific">Parasphingorhabdus flavimaris</name>
    <dbReference type="NCBI Taxonomy" id="266812"/>
    <lineage>
        <taxon>Bacteria</taxon>
        <taxon>Pseudomonadati</taxon>
        <taxon>Pseudomonadota</taxon>
        <taxon>Alphaproteobacteria</taxon>
        <taxon>Sphingomonadales</taxon>
        <taxon>Sphingomonadaceae</taxon>
        <taxon>Parasphingorhabdus</taxon>
    </lineage>
</organism>
<keyword evidence="4" id="KW-0472">Membrane</keyword>